<evidence type="ECO:0000313" key="1">
    <source>
        <dbReference type="EMBL" id="VTT23390.1"/>
    </source>
</evidence>
<dbReference type="EMBL" id="CABEIY010000006">
    <property type="protein sequence ID" value="VTT23390.1"/>
    <property type="molecule type" value="Genomic_DNA"/>
</dbReference>
<reference evidence="1 2" key="1">
    <citation type="submission" date="2019-05" db="EMBL/GenBank/DDBJ databases">
        <authorList>
            <consortium name="Pathogen Informatics"/>
        </authorList>
    </citation>
    <scope>NUCLEOTIDE SEQUENCE [LARGE SCALE GENOMIC DNA]</scope>
    <source>
        <strain evidence="1 2">NCTC11557</strain>
    </source>
</reference>
<dbReference type="Proteomes" id="UP000339049">
    <property type="component" value="Unassembled WGS sequence"/>
</dbReference>
<dbReference type="AlphaFoldDB" id="A0AAE9U2D3"/>
<proteinExistence type="predicted"/>
<dbReference type="RefSeq" id="WP_172636265.1">
    <property type="nucleotide sequence ID" value="NZ_CABEIY010000006.1"/>
</dbReference>
<gene>
    <name evidence="1" type="ORF">NCTC11557_00765</name>
</gene>
<evidence type="ECO:0000313" key="2">
    <source>
        <dbReference type="Proteomes" id="UP000339049"/>
    </source>
</evidence>
<comment type="caution">
    <text evidence="1">The sequence shown here is derived from an EMBL/GenBank/DDBJ whole genome shotgun (WGS) entry which is preliminary data.</text>
</comment>
<name>A0AAE9U2D3_STREQ</name>
<sequence length="52" mass="6097">MINWDDVSLNDVICYYAFVFDLDISLVLEFSVHDLDEIALCKLAIENWKKSE</sequence>
<protein>
    <submittedName>
        <fullName evidence="1">Uncharacterized protein</fullName>
    </submittedName>
</protein>
<organism evidence="1 2">
    <name type="scientific">Streptococcus dysgalactiae subsp. equisimilis</name>
    <name type="common">Streptococcus equisimilis</name>
    <dbReference type="NCBI Taxonomy" id="119602"/>
    <lineage>
        <taxon>Bacteria</taxon>
        <taxon>Bacillati</taxon>
        <taxon>Bacillota</taxon>
        <taxon>Bacilli</taxon>
        <taxon>Lactobacillales</taxon>
        <taxon>Streptococcaceae</taxon>
        <taxon>Streptococcus</taxon>
    </lineage>
</organism>
<accession>A0AAE9U2D3</accession>